<name>F0QS63_MYCSL</name>
<keyword evidence="1" id="KW-0175">Coiled coil</keyword>
<dbReference type="AlphaFoldDB" id="F0QS63"/>
<evidence type="ECO:0000313" key="3">
    <source>
        <dbReference type="Proteomes" id="UP000007484"/>
    </source>
</evidence>
<dbReference type="GO" id="GO:0009035">
    <property type="term" value="F:type I site-specific deoxyribonuclease activity"/>
    <property type="evidence" value="ECO:0007669"/>
    <property type="project" value="UniProtKB-EC"/>
</dbReference>
<dbReference type="EMBL" id="CP002525">
    <property type="protein sequence ID" value="ADX98333.1"/>
    <property type="molecule type" value="Genomic_DNA"/>
</dbReference>
<gene>
    <name evidence="2" type="ordered locus">MSU_0812</name>
</gene>
<protein>
    <submittedName>
        <fullName evidence="2">Putative type I restriction-modification system specificity subunit</fullName>
        <ecNumber evidence="2">3.1.21.3</ecNumber>
    </submittedName>
</protein>
<proteinExistence type="predicted"/>
<keyword evidence="2" id="KW-0378">Hydrolase</keyword>
<organism evidence="2 3">
    <name type="scientific">Mycoplasma suis (strain Illinois)</name>
    <dbReference type="NCBI Taxonomy" id="768700"/>
    <lineage>
        <taxon>Bacteria</taxon>
        <taxon>Bacillati</taxon>
        <taxon>Mycoplasmatota</taxon>
        <taxon>Mollicutes</taxon>
        <taxon>Mycoplasmataceae</taxon>
        <taxon>Mycoplasma</taxon>
    </lineage>
</organism>
<feature type="coiled-coil region" evidence="1">
    <location>
        <begin position="39"/>
        <end position="73"/>
    </location>
</feature>
<reference evidence="2 3" key="1">
    <citation type="journal article" date="2011" name="J. Bacteriol.">
        <title>Complete genome sequences of two hemotropic Mycoplasmas, Mycoplasma haemofelis strain Ohio2 and Mycoplasma suis strain Illinois.</title>
        <authorList>
            <person name="Messick J.B."/>
            <person name="Santos A.P."/>
            <person name="Guimaraes A.M."/>
        </authorList>
    </citation>
    <scope>NUCLEOTIDE SEQUENCE [LARGE SCALE GENOMIC DNA]</scope>
    <source>
        <strain evidence="2 3">Illinois</strain>
    </source>
</reference>
<sequence length="82" mass="9633">METIIYSLPLFSSNCFGMKVLRSNLLFGLNVLIPNDKTLEKFNNIYENIQLKIENLIKRIEKLEVMKDDLHKMIFSQKISVI</sequence>
<dbReference type="HOGENOM" id="CLU_122814_2_0_14"/>
<dbReference type="Proteomes" id="UP000007484">
    <property type="component" value="Chromosome"/>
</dbReference>
<dbReference type="STRING" id="768700.MSU_0812"/>
<evidence type="ECO:0000256" key="1">
    <source>
        <dbReference type="SAM" id="Coils"/>
    </source>
</evidence>
<evidence type="ECO:0000313" key="2">
    <source>
        <dbReference type="EMBL" id="ADX98333.1"/>
    </source>
</evidence>
<dbReference type="SUPFAM" id="SSF116734">
    <property type="entry name" value="DNA methylase specificity domain"/>
    <property type="match status" value="1"/>
</dbReference>
<keyword evidence="3" id="KW-1185">Reference proteome</keyword>
<dbReference type="KEGG" id="mss:MSU_0812"/>
<accession>F0QS63</accession>
<dbReference type="EC" id="3.1.21.3" evidence="2"/>